<accession>A0ABV8BQM2</accession>
<feature type="transmembrane region" description="Helical" evidence="1">
    <location>
        <begin position="145"/>
        <end position="164"/>
    </location>
</feature>
<dbReference type="Proteomes" id="UP001595690">
    <property type="component" value="Unassembled WGS sequence"/>
</dbReference>
<proteinExistence type="predicted"/>
<evidence type="ECO:0000313" key="2">
    <source>
        <dbReference type="EMBL" id="MFC3892583.1"/>
    </source>
</evidence>
<comment type="caution">
    <text evidence="2">The sequence shown here is derived from an EMBL/GenBank/DDBJ whole genome shotgun (WGS) entry which is preliminary data.</text>
</comment>
<keyword evidence="1" id="KW-0812">Transmembrane</keyword>
<feature type="transmembrane region" description="Helical" evidence="1">
    <location>
        <begin position="116"/>
        <end position="138"/>
    </location>
</feature>
<keyword evidence="3" id="KW-1185">Reference proteome</keyword>
<evidence type="ECO:0008006" key="4">
    <source>
        <dbReference type="Google" id="ProtNLM"/>
    </source>
</evidence>
<dbReference type="RefSeq" id="WP_382372294.1">
    <property type="nucleotide sequence ID" value="NZ_JBHRZI010000011.1"/>
</dbReference>
<sequence>MREWALTAVIMGVAGLVLTMMLWPTPSTGKRLLKKWEVTDPTEAQVTDAVRYLRKRRLLYPWIYLAGGLGPDFDDQMTHLVIIVLGGALLAELIALRPSRSAQRVASLVPRGLFDIASKAVLLSYAVIVIGVLVHLGIQQEWQRMLWLGASAAAVAVITWAAVARPATGDERVDMALRTRSVHVSAGLGAAVAAVLIPGKYGFFGILVWIAMAHTKPRPTKINQ</sequence>
<dbReference type="EMBL" id="JBHRZI010000011">
    <property type="protein sequence ID" value="MFC3892583.1"/>
    <property type="molecule type" value="Genomic_DNA"/>
</dbReference>
<name>A0ABV8BQM2_9PSEU</name>
<organism evidence="2 3">
    <name type="scientific">Lentzea rhizosphaerae</name>
    <dbReference type="NCBI Taxonomy" id="2041025"/>
    <lineage>
        <taxon>Bacteria</taxon>
        <taxon>Bacillati</taxon>
        <taxon>Actinomycetota</taxon>
        <taxon>Actinomycetes</taxon>
        <taxon>Pseudonocardiales</taxon>
        <taxon>Pseudonocardiaceae</taxon>
        <taxon>Lentzea</taxon>
    </lineage>
</organism>
<evidence type="ECO:0000256" key="1">
    <source>
        <dbReference type="SAM" id="Phobius"/>
    </source>
</evidence>
<reference evidence="3" key="1">
    <citation type="journal article" date="2019" name="Int. J. Syst. Evol. Microbiol.">
        <title>The Global Catalogue of Microorganisms (GCM) 10K type strain sequencing project: providing services to taxonomists for standard genome sequencing and annotation.</title>
        <authorList>
            <consortium name="The Broad Institute Genomics Platform"/>
            <consortium name="The Broad Institute Genome Sequencing Center for Infectious Disease"/>
            <person name="Wu L."/>
            <person name="Ma J."/>
        </authorList>
    </citation>
    <scope>NUCLEOTIDE SEQUENCE [LARGE SCALE GENOMIC DNA]</scope>
    <source>
        <strain evidence="3">CGMCC 4.7405</strain>
    </source>
</reference>
<feature type="transmembrane region" description="Helical" evidence="1">
    <location>
        <begin position="6"/>
        <end position="25"/>
    </location>
</feature>
<feature type="transmembrane region" description="Helical" evidence="1">
    <location>
        <begin position="77"/>
        <end position="96"/>
    </location>
</feature>
<keyword evidence="1" id="KW-0472">Membrane</keyword>
<feature type="transmembrane region" description="Helical" evidence="1">
    <location>
        <begin position="184"/>
        <end position="211"/>
    </location>
</feature>
<gene>
    <name evidence="2" type="ORF">ACFOWZ_13965</name>
</gene>
<protein>
    <recommendedName>
        <fullName evidence="4">DUF2269 family protein</fullName>
    </recommendedName>
</protein>
<evidence type="ECO:0000313" key="3">
    <source>
        <dbReference type="Proteomes" id="UP001595690"/>
    </source>
</evidence>
<keyword evidence="1" id="KW-1133">Transmembrane helix</keyword>